<dbReference type="GO" id="GO:0009100">
    <property type="term" value="P:glycoprotein metabolic process"/>
    <property type="evidence" value="ECO:0007669"/>
    <property type="project" value="UniProtKB-ARBA"/>
</dbReference>
<proteinExistence type="predicted"/>
<name>A0A315XPJ4_9EURY</name>
<dbReference type="RefSeq" id="WP_116591068.1">
    <property type="nucleotide sequence ID" value="NZ_MZGS01000006.1"/>
</dbReference>
<dbReference type="PANTHER" id="PTHR43404:SF2">
    <property type="entry name" value="LIPOPOLYSACCHARIDE CHOLINEPHOSPHOTRANSFERASE LICD"/>
    <property type="match status" value="1"/>
</dbReference>
<evidence type="ECO:0000313" key="3">
    <source>
        <dbReference type="Proteomes" id="UP000251717"/>
    </source>
</evidence>
<sequence length="295" mass="35205">MFFDKSNDKISKDDLIPRKDFEKLQSVVDVHQDYINNLYVFYKLRPTPFLESVRDLSYELLRFFDELCEEYDLTYWMDYGTLLGSVRHDDFIPWDDDLDVGMMRRDYLELIEILDTQIGKFENIHFDKSGNWIKLIYQIDEIGECLMSINVFPYDYIDGEPMDGFEERYTQIRENLNSIDIDEMYGELSLTFDESEYYIAGVEGIRGKSKMHSFKILESEGLFPLQKSRFGKYEFPSPNDSLSYARDIYGKRFIKIPKKKPKQTRLARLRGIENIEEILKRSCEDLKKINDNYDF</sequence>
<dbReference type="OrthoDB" id="74704at2157"/>
<evidence type="ECO:0000259" key="1">
    <source>
        <dbReference type="Pfam" id="PF04991"/>
    </source>
</evidence>
<organism evidence="2 3">
    <name type="scientific">Methanobrevibacter thaueri</name>
    <dbReference type="NCBI Taxonomy" id="190975"/>
    <lineage>
        <taxon>Archaea</taxon>
        <taxon>Methanobacteriati</taxon>
        <taxon>Methanobacteriota</taxon>
        <taxon>Methanomada group</taxon>
        <taxon>Methanobacteria</taxon>
        <taxon>Methanobacteriales</taxon>
        <taxon>Methanobacteriaceae</taxon>
        <taxon>Methanobrevibacter</taxon>
    </lineage>
</organism>
<keyword evidence="3" id="KW-1185">Reference proteome</keyword>
<reference evidence="2 3" key="1">
    <citation type="submission" date="2017-03" db="EMBL/GenBank/DDBJ databases">
        <title>Genome sequence of Methanobrevibacter thaueri.</title>
        <authorList>
            <person name="Poehlein A."/>
            <person name="Seedorf H."/>
            <person name="Daniel R."/>
        </authorList>
    </citation>
    <scope>NUCLEOTIDE SEQUENCE [LARGE SCALE GENOMIC DNA]</scope>
    <source>
        <strain evidence="2 3">DSM 11995</strain>
    </source>
</reference>
<gene>
    <name evidence="2" type="ORF">MBBTH_00720</name>
</gene>
<dbReference type="Pfam" id="PF04991">
    <property type="entry name" value="LicD"/>
    <property type="match status" value="1"/>
</dbReference>
<protein>
    <submittedName>
        <fullName evidence="2">LicD family protein</fullName>
    </submittedName>
</protein>
<dbReference type="InterPro" id="IPR007074">
    <property type="entry name" value="LicD/FKTN/FKRP_NTP_transf"/>
</dbReference>
<dbReference type="Proteomes" id="UP000251717">
    <property type="component" value="Unassembled WGS sequence"/>
</dbReference>
<dbReference type="PANTHER" id="PTHR43404">
    <property type="entry name" value="LIPOPOLYSACCHARIDE CHOLINEPHOSPHOTRANSFERASE LICD"/>
    <property type="match status" value="1"/>
</dbReference>
<accession>A0A315XPJ4</accession>
<dbReference type="InterPro" id="IPR052942">
    <property type="entry name" value="LPS_cholinephosphotransferase"/>
</dbReference>
<dbReference type="EMBL" id="MZGS01000006">
    <property type="protein sequence ID" value="PWB88341.1"/>
    <property type="molecule type" value="Genomic_DNA"/>
</dbReference>
<feature type="domain" description="LicD/FKTN/FKRP nucleotidyltransferase" evidence="1">
    <location>
        <begin position="68"/>
        <end position="123"/>
    </location>
</feature>
<dbReference type="AlphaFoldDB" id="A0A315XPJ4"/>
<evidence type="ECO:0000313" key="2">
    <source>
        <dbReference type="EMBL" id="PWB88341.1"/>
    </source>
</evidence>
<comment type="caution">
    <text evidence="2">The sequence shown here is derived from an EMBL/GenBank/DDBJ whole genome shotgun (WGS) entry which is preliminary data.</text>
</comment>